<protein>
    <submittedName>
        <fullName evidence="2">Uncharacterized protein</fullName>
    </submittedName>
</protein>
<feature type="region of interest" description="Disordered" evidence="1">
    <location>
        <begin position="1"/>
        <end position="53"/>
    </location>
</feature>
<name>A0A6A0AB79_HAELA</name>
<evidence type="ECO:0000313" key="3">
    <source>
        <dbReference type="Proteomes" id="UP000485058"/>
    </source>
</evidence>
<evidence type="ECO:0000313" key="2">
    <source>
        <dbReference type="EMBL" id="GFH29946.1"/>
    </source>
</evidence>
<accession>A0A6A0AB79</accession>
<organism evidence="2 3">
    <name type="scientific">Haematococcus lacustris</name>
    <name type="common">Green alga</name>
    <name type="synonym">Haematococcus pluvialis</name>
    <dbReference type="NCBI Taxonomy" id="44745"/>
    <lineage>
        <taxon>Eukaryota</taxon>
        <taxon>Viridiplantae</taxon>
        <taxon>Chlorophyta</taxon>
        <taxon>core chlorophytes</taxon>
        <taxon>Chlorophyceae</taxon>
        <taxon>CS clade</taxon>
        <taxon>Chlamydomonadales</taxon>
        <taxon>Haematococcaceae</taxon>
        <taxon>Haematococcus</taxon>
    </lineage>
</organism>
<reference evidence="2 3" key="1">
    <citation type="submission" date="2020-02" db="EMBL/GenBank/DDBJ databases">
        <title>Draft genome sequence of Haematococcus lacustris strain NIES-144.</title>
        <authorList>
            <person name="Morimoto D."/>
            <person name="Nakagawa S."/>
            <person name="Yoshida T."/>
            <person name="Sawayama S."/>
        </authorList>
    </citation>
    <scope>NUCLEOTIDE SEQUENCE [LARGE SCALE GENOMIC DNA]</scope>
    <source>
        <strain evidence="2 3">NIES-144</strain>
    </source>
</reference>
<feature type="compositionally biased region" description="Polar residues" evidence="1">
    <location>
        <begin position="15"/>
        <end position="32"/>
    </location>
</feature>
<feature type="compositionally biased region" description="Basic and acidic residues" evidence="1">
    <location>
        <begin position="1"/>
        <end position="13"/>
    </location>
</feature>
<evidence type="ECO:0000256" key="1">
    <source>
        <dbReference type="SAM" id="MobiDB-lite"/>
    </source>
</evidence>
<sequence length="53" mass="5405">MHADAAKPSEKASEGSVTEPSIQFGTLNTGAVQENKPPAKDKSGPVPGVVKDT</sequence>
<proteinExistence type="predicted"/>
<keyword evidence="3" id="KW-1185">Reference proteome</keyword>
<dbReference type="AlphaFoldDB" id="A0A6A0AB79"/>
<dbReference type="EMBL" id="BLLF01004607">
    <property type="protein sequence ID" value="GFH29946.1"/>
    <property type="molecule type" value="Genomic_DNA"/>
</dbReference>
<dbReference type="Proteomes" id="UP000485058">
    <property type="component" value="Unassembled WGS sequence"/>
</dbReference>
<comment type="caution">
    <text evidence="2">The sequence shown here is derived from an EMBL/GenBank/DDBJ whole genome shotgun (WGS) entry which is preliminary data.</text>
</comment>
<gene>
    <name evidence="2" type="ORF">HaLaN_28701</name>
</gene>